<dbReference type="Proteomes" id="UP001595704">
    <property type="component" value="Unassembled WGS sequence"/>
</dbReference>
<protein>
    <submittedName>
        <fullName evidence="2">NepR family anti-sigma factor</fullName>
    </submittedName>
</protein>
<feature type="domain" description="Anti-sigma factor NepR" evidence="1">
    <location>
        <begin position="36"/>
        <end position="69"/>
    </location>
</feature>
<proteinExistence type="predicted"/>
<sequence length="69" mass="7269">MNCWRIDQSGGAAGWGGEDTVRLSNGVTDAAIAAVNQAIGSQLRAVYGDVVRCPLPDRLQALLEKLDNA</sequence>
<dbReference type="EMBL" id="JBHRYC010000040">
    <property type="protein sequence ID" value="MFC3637602.1"/>
    <property type="molecule type" value="Genomic_DNA"/>
</dbReference>
<dbReference type="InterPro" id="IPR041649">
    <property type="entry name" value="NepR"/>
</dbReference>
<dbReference type="Pfam" id="PF18557">
    <property type="entry name" value="NepR"/>
    <property type="match status" value="1"/>
</dbReference>
<evidence type="ECO:0000313" key="2">
    <source>
        <dbReference type="EMBL" id="MFC3637602.1"/>
    </source>
</evidence>
<accession>A0ABV7UFX0</accession>
<gene>
    <name evidence="2" type="ORF">ACFONL_09465</name>
</gene>
<organism evidence="2 3">
    <name type="scientific">Camelimonas fluminis</name>
    <dbReference type="NCBI Taxonomy" id="1576911"/>
    <lineage>
        <taxon>Bacteria</taxon>
        <taxon>Pseudomonadati</taxon>
        <taxon>Pseudomonadota</taxon>
        <taxon>Alphaproteobacteria</taxon>
        <taxon>Hyphomicrobiales</taxon>
        <taxon>Chelatococcaceae</taxon>
        <taxon>Camelimonas</taxon>
    </lineage>
</organism>
<comment type="caution">
    <text evidence="2">The sequence shown here is derived from an EMBL/GenBank/DDBJ whole genome shotgun (WGS) entry which is preliminary data.</text>
</comment>
<dbReference type="RefSeq" id="WP_191320540.1">
    <property type="nucleotide sequence ID" value="NZ_BNCG01000019.1"/>
</dbReference>
<evidence type="ECO:0000259" key="1">
    <source>
        <dbReference type="Pfam" id="PF18557"/>
    </source>
</evidence>
<name>A0ABV7UFX0_9HYPH</name>
<evidence type="ECO:0000313" key="3">
    <source>
        <dbReference type="Proteomes" id="UP001595704"/>
    </source>
</evidence>
<reference evidence="3" key="1">
    <citation type="journal article" date="2019" name="Int. J. Syst. Evol. Microbiol.">
        <title>The Global Catalogue of Microorganisms (GCM) 10K type strain sequencing project: providing services to taxonomists for standard genome sequencing and annotation.</title>
        <authorList>
            <consortium name="The Broad Institute Genomics Platform"/>
            <consortium name="The Broad Institute Genome Sequencing Center for Infectious Disease"/>
            <person name="Wu L."/>
            <person name="Ma J."/>
        </authorList>
    </citation>
    <scope>NUCLEOTIDE SEQUENCE [LARGE SCALE GENOMIC DNA]</scope>
    <source>
        <strain evidence="3">KCTC 42282</strain>
    </source>
</reference>
<keyword evidence="3" id="KW-1185">Reference proteome</keyword>